<evidence type="ECO:0000256" key="7">
    <source>
        <dbReference type="ARBA" id="ARBA00047899"/>
    </source>
</evidence>
<dbReference type="SUPFAM" id="SSF56112">
    <property type="entry name" value="Protein kinase-like (PK-like)"/>
    <property type="match status" value="1"/>
</dbReference>
<dbReference type="PROSITE" id="PS50011">
    <property type="entry name" value="PROTEIN_KINASE_DOM"/>
    <property type="match status" value="1"/>
</dbReference>
<keyword evidence="2" id="KW-0723">Serine/threonine-protein kinase</keyword>
<dbReference type="InterPro" id="IPR051334">
    <property type="entry name" value="SRPK"/>
</dbReference>
<dbReference type="Pfam" id="PF00069">
    <property type="entry name" value="Pkinase"/>
    <property type="match status" value="1"/>
</dbReference>
<dbReference type="InterPro" id="IPR000719">
    <property type="entry name" value="Prot_kinase_dom"/>
</dbReference>
<dbReference type="GO" id="GO:0005524">
    <property type="term" value="F:ATP binding"/>
    <property type="evidence" value="ECO:0007669"/>
    <property type="project" value="UniProtKB-KW"/>
</dbReference>
<proteinExistence type="predicted"/>
<dbReference type="PANTHER" id="PTHR47634">
    <property type="entry name" value="PROTEIN KINASE DOMAIN-CONTAINING PROTEIN-RELATED"/>
    <property type="match status" value="1"/>
</dbReference>
<evidence type="ECO:0000256" key="3">
    <source>
        <dbReference type="ARBA" id="ARBA00022679"/>
    </source>
</evidence>
<evidence type="ECO:0000256" key="2">
    <source>
        <dbReference type="ARBA" id="ARBA00022527"/>
    </source>
</evidence>
<evidence type="ECO:0000256" key="8">
    <source>
        <dbReference type="ARBA" id="ARBA00048679"/>
    </source>
</evidence>
<dbReference type="Gramene" id="mRNA:HanXRQr2_Chr11g0497271">
    <property type="protein sequence ID" value="mRNA:HanXRQr2_Chr11g0497271"/>
    <property type="gene ID" value="HanXRQr2_Chr11g0497271"/>
</dbReference>
<keyword evidence="4" id="KW-0547">Nucleotide-binding</keyword>
<evidence type="ECO:0000313" key="12">
    <source>
        <dbReference type="Proteomes" id="UP000215914"/>
    </source>
</evidence>
<comment type="catalytic activity">
    <reaction evidence="7">
        <text>L-threonyl-[protein] + ATP = O-phospho-L-threonyl-[protein] + ADP + H(+)</text>
        <dbReference type="Rhea" id="RHEA:46608"/>
        <dbReference type="Rhea" id="RHEA-COMP:11060"/>
        <dbReference type="Rhea" id="RHEA-COMP:11605"/>
        <dbReference type="ChEBI" id="CHEBI:15378"/>
        <dbReference type="ChEBI" id="CHEBI:30013"/>
        <dbReference type="ChEBI" id="CHEBI:30616"/>
        <dbReference type="ChEBI" id="CHEBI:61977"/>
        <dbReference type="ChEBI" id="CHEBI:456216"/>
        <dbReference type="EC" id="2.7.11.1"/>
    </reaction>
</comment>
<dbReference type="PANTHER" id="PTHR47634:SF9">
    <property type="entry name" value="PROTEIN KINASE DOMAIN-CONTAINING PROTEIN-RELATED"/>
    <property type="match status" value="1"/>
</dbReference>
<dbReference type="GO" id="GO:0004674">
    <property type="term" value="F:protein serine/threonine kinase activity"/>
    <property type="evidence" value="ECO:0007669"/>
    <property type="project" value="UniProtKB-KW"/>
</dbReference>
<dbReference type="InterPro" id="IPR011009">
    <property type="entry name" value="Kinase-like_dom_sf"/>
</dbReference>
<keyword evidence="12" id="KW-1185">Reference proteome</keyword>
<dbReference type="EC" id="2.7.11.1" evidence="1"/>
<dbReference type="AlphaFoldDB" id="A0A251V718"/>
<gene>
    <name evidence="11" type="ORF">HannXRQ_Chr03g0074931</name>
    <name evidence="10" type="ORF">HanXRQr2_Chr11g0497271</name>
</gene>
<evidence type="ECO:0000313" key="10">
    <source>
        <dbReference type="EMBL" id="KAF5782560.1"/>
    </source>
</evidence>
<sequence length="87" mass="10232">MHTRHYRYPEVLLGFKYSTRIDLWSFACICFELATGDVLFDPHSGDNYDKDEDHVVLMMELLGVMPRKIALGGHHSREFFNKHGDFR</sequence>
<feature type="domain" description="Protein kinase" evidence="9">
    <location>
        <begin position="1"/>
        <end position="87"/>
    </location>
</feature>
<evidence type="ECO:0000256" key="5">
    <source>
        <dbReference type="ARBA" id="ARBA00022777"/>
    </source>
</evidence>
<dbReference type="EMBL" id="CM007892">
    <property type="protein sequence ID" value="OTG31375.1"/>
    <property type="molecule type" value="Genomic_DNA"/>
</dbReference>
<organism evidence="11 12">
    <name type="scientific">Helianthus annuus</name>
    <name type="common">Common sunflower</name>
    <dbReference type="NCBI Taxonomy" id="4232"/>
    <lineage>
        <taxon>Eukaryota</taxon>
        <taxon>Viridiplantae</taxon>
        <taxon>Streptophyta</taxon>
        <taxon>Embryophyta</taxon>
        <taxon>Tracheophyta</taxon>
        <taxon>Spermatophyta</taxon>
        <taxon>Magnoliopsida</taxon>
        <taxon>eudicotyledons</taxon>
        <taxon>Gunneridae</taxon>
        <taxon>Pentapetalae</taxon>
        <taxon>asterids</taxon>
        <taxon>campanulids</taxon>
        <taxon>Asterales</taxon>
        <taxon>Asteraceae</taxon>
        <taxon>Asteroideae</taxon>
        <taxon>Heliantheae alliance</taxon>
        <taxon>Heliantheae</taxon>
        <taxon>Helianthus</taxon>
    </lineage>
</organism>
<reference evidence="10 12" key="1">
    <citation type="journal article" date="2017" name="Nature">
        <title>The sunflower genome provides insights into oil metabolism, flowering and Asterid evolution.</title>
        <authorList>
            <person name="Badouin H."/>
            <person name="Gouzy J."/>
            <person name="Grassa C.J."/>
            <person name="Murat F."/>
            <person name="Staton S.E."/>
            <person name="Cottret L."/>
            <person name="Lelandais-Briere C."/>
            <person name="Owens G.L."/>
            <person name="Carrere S."/>
            <person name="Mayjonade B."/>
            <person name="Legrand L."/>
            <person name="Gill N."/>
            <person name="Kane N.C."/>
            <person name="Bowers J.E."/>
            <person name="Hubner S."/>
            <person name="Bellec A."/>
            <person name="Berard A."/>
            <person name="Berges H."/>
            <person name="Blanchet N."/>
            <person name="Boniface M.C."/>
            <person name="Brunel D."/>
            <person name="Catrice O."/>
            <person name="Chaidir N."/>
            <person name="Claudel C."/>
            <person name="Donnadieu C."/>
            <person name="Faraut T."/>
            <person name="Fievet G."/>
            <person name="Helmstetter N."/>
            <person name="King M."/>
            <person name="Knapp S.J."/>
            <person name="Lai Z."/>
            <person name="Le Paslier M.C."/>
            <person name="Lippi Y."/>
            <person name="Lorenzon L."/>
            <person name="Mandel J.R."/>
            <person name="Marage G."/>
            <person name="Marchand G."/>
            <person name="Marquand E."/>
            <person name="Bret-Mestries E."/>
            <person name="Morien E."/>
            <person name="Nambeesan S."/>
            <person name="Nguyen T."/>
            <person name="Pegot-Espagnet P."/>
            <person name="Pouilly N."/>
            <person name="Raftis F."/>
            <person name="Sallet E."/>
            <person name="Schiex T."/>
            <person name="Thomas J."/>
            <person name="Vandecasteele C."/>
            <person name="Vares D."/>
            <person name="Vear F."/>
            <person name="Vautrin S."/>
            <person name="Crespi M."/>
            <person name="Mangin B."/>
            <person name="Burke J.M."/>
            <person name="Salse J."/>
            <person name="Munos S."/>
            <person name="Vincourt P."/>
            <person name="Rieseberg L.H."/>
            <person name="Langlade N.B."/>
        </authorList>
    </citation>
    <scope>NUCLEOTIDE SEQUENCE [LARGE SCALE GENOMIC DNA]</scope>
    <source>
        <strain evidence="12">cv. SF193</strain>
        <tissue evidence="10">Leaves</tissue>
    </source>
</reference>
<dbReference type="EMBL" id="MNCJ02000326">
    <property type="protein sequence ID" value="KAF5782560.1"/>
    <property type="molecule type" value="Genomic_DNA"/>
</dbReference>
<keyword evidence="3 10" id="KW-0808">Transferase</keyword>
<evidence type="ECO:0000256" key="6">
    <source>
        <dbReference type="ARBA" id="ARBA00022840"/>
    </source>
</evidence>
<evidence type="ECO:0000256" key="4">
    <source>
        <dbReference type="ARBA" id="ARBA00022741"/>
    </source>
</evidence>
<evidence type="ECO:0000256" key="1">
    <source>
        <dbReference type="ARBA" id="ARBA00012513"/>
    </source>
</evidence>
<keyword evidence="6" id="KW-0067">ATP-binding</keyword>
<reference evidence="11" key="2">
    <citation type="submission" date="2017-02" db="EMBL/GenBank/DDBJ databases">
        <title>Sunflower complete genome.</title>
        <authorList>
            <person name="Langlade N."/>
            <person name="Munos S."/>
        </authorList>
    </citation>
    <scope>NUCLEOTIDE SEQUENCE [LARGE SCALE GENOMIC DNA]</scope>
    <source>
        <tissue evidence="11">Leaves</tissue>
    </source>
</reference>
<dbReference type="Proteomes" id="UP000215914">
    <property type="component" value="Chromosome 3"/>
</dbReference>
<protein>
    <recommendedName>
        <fullName evidence="1">non-specific serine/threonine protein kinase</fullName>
        <ecNumber evidence="1">2.7.11.1</ecNumber>
    </recommendedName>
</protein>
<accession>A0A251V718</accession>
<comment type="catalytic activity">
    <reaction evidence="8">
        <text>L-seryl-[protein] + ATP = O-phospho-L-seryl-[protein] + ADP + H(+)</text>
        <dbReference type="Rhea" id="RHEA:17989"/>
        <dbReference type="Rhea" id="RHEA-COMP:9863"/>
        <dbReference type="Rhea" id="RHEA-COMP:11604"/>
        <dbReference type="ChEBI" id="CHEBI:15378"/>
        <dbReference type="ChEBI" id="CHEBI:29999"/>
        <dbReference type="ChEBI" id="CHEBI:30616"/>
        <dbReference type="ChEBI" id="CHEBI:83421"/>
        <dbReference type="ChEBI" id="CHEBI:456216"/>
        <dbReference type="EC" id="2.7.11.1"/>
    </reaction>
</comment>
<evidence type="ECO:0000313" key="11">
    <source>
        <dbReference type="EMBL" id="OTG31375.1"/>
    </source>
</evidence>
<name>A0A251V718_HELAN</name>
<evidence type="ECO:0000259" key="9">
    <source>
        <dbReference type="PROSITE" id="PS50011"/>
    </source>
</evidence>
<keyword evidence="5" id="KW-0418">Kinase</keyword>
<reference evidence="10" key="3">
    <citation type="submission" date="2020-06" db="EMBL/GenBank/DDBJ databases">
        <title>Helianthus annuus Genome sequencing and assembly Release 2.</title>
        <authorList>
            <person name="Gouzy J."/>
            <person name="Langlade N."/>
            <person name="Munos S."/>
        </authorList>
    </citation>
    <scope>NUCLEOTIDE SEQUENCE</scope>
    <source>
        <tissue evidence="10">Leaves</tissue>
    </source>
</reference>
<dbReference type="InParanoid" id="A0A251V718"/>
<dbReference type="Gene3D" id="1.10.510.10">
    <property type="entry name" value="Transferase(Phosphotransferase) domain 1"/>
    <property type="match status" value="1"/>
</dbReference>
<dbReference type="STRING" id="4232.A0A251V718"/>